<gene>
    <name evidence="1" type="ORF">AVEN_77301_1</name>
</gene>
<evidence type="ECO:0000313" key="2">
    <source>
        <dbReference type="Proteomes" id="UP000499080"/>
    </source>
</evidence>
<evidence type="ECO:0000313" key="1">
    <source>
        <dbReference type="EMBL" id="GBN70090.1"/>
    </source>
</evidence>
<dbReference type="AlphaFoldDB" id="A0A4Y2R3U9"/>
<accession>A0A4Y2R3U9</accession>
<proteinExistence type="predicted"/>
<comment type="caution">
    <text evidence="1">The sequence shown here is derived from an EMBL/GenBank/DDBJ whole genome shotgun (WGS) entry which is preliminary data.</text>
</comment>
<reference evidence="1 2" key="1">
    <citation type="journal article" date="2019" name="Sci. Rep.">
        <title>Orb-weaving spider Araneus ventricosus genome elucidates the spidroin gene catalogue.</title>
        <authorList>
            <person name="Kono N."/>
            <person name="Nakamura H."/>
            <person name="Ohtoshi R."/>
            <person name="Moran D.A.P."/>
            <person name="Shinohara A."/>
            <person name="Yoshida Y."/>
            <person name="Fujiwara M."/>
            <person name="Mori M."/>
            <person name="Tomita M."/>
            <person name="Arakawa K."/>
        </authorList>
    </citation>
    <scope>NUCLEOTIDE SEQUENCE [LARGE SCALE GENOMIC DNA]</scope>
</reference>
<protein>
    <submittedName>
        <fullName evidence="1">Uncharacterized protein</fullName>
    </submittedName>
</protein>
<dbReference type="EMBL" id="BGPR01015650">
    <property type="protein sequence ID" value="GBN70090.1"/>
    <property type="molecule type" value="Genomic_DNA"/>
</dbReference>
<sequence length="84" mass="9284">MDYPILGGLYPTAPLPAVQGELKGVVEKTPTRIIGPPTTLINEEIFLPYHPSNEEKPLKPAVLGKTCTRNRLARYERINLTASL</sequence>
<name>A0A4Y2R3U9_ARAVE</name>
<organism evidence="1 2">
    <name type="scientific">Araneus ventricosus</name>
    <name type="common">Orbweaver spider</name>
    <name type="synonym">Epeira ventricosa</name>
    <dbReference type="NCBI Taxonomy" id="182803"/>
    <lineage>
        <taxon>Eukaryota</taxon>
        <taxon>Metazoa</taxon>
        <taxon>Ecdysozoa</taxon>
        <taxon>Arthropoda</taxon>
        <taxon>Chelicerata</taxon>
        <taxon>Arachnida</taxon>
        <taxon>Araneae</taxon>
        <taxon>Araneomorphae</taxon>
        <taxon>Entelegynae</taxon>
        <taxon>Araneoidea</taxon>
        <taxon>Araneidae</taxon>
        <taxon>Araneus</taxon>
    </lineage>
</organism>
<dbReference type="Proteomes" id="UP000499080">
    <property type="component" value="Unassembled WGS sequence"/>
</dbReference>
<keyword evidence="2" id="KW-1185">Reference proteome</keyword>